<evidence type="ECO:0000313" key="4">
    <source>
        <dbReference type="Proteomes" id="UP000076632"/>
    </source>
</evidence>
<dbReference type="GeneID" id="28899584"/>
<feature type="region of interest" description="Disordered" evidence="1">
    <location>
        <begin position="247"/>
        <end position="308"/>
    </location>
</feature>
<evidence type="ECO:0000313" key="3">
    <source>
        <dbReference type="EMBL" id="KZF20139.1"/>
    </source>
</evidence>
<proteinExistence type="predicted"/>
<dbReference type="PANTHER" id="PTHR12496:SF0">
    <property type="entry name" value="METHYLTRANSFERASE DOMAIN-CONTAINING PROTEIN"/>
    <property type="match status" value="1"/>
</dbReference>
<organism evidence="3 4">
    <name type="scientific">Xylona heveae (strain CBS 132557 / TC161)</name>
    <dbReference type="NCBI Taxonomy" id="1328760"/>
    <lineage>
        <taxon>Eukaryota</taxon>
        <taxon>Fungi</taxon>
        <taxon>Dikarya</taxon>
        <taxon>Ascomycota</taxon>
        <taxon>Pezizomycotina</taxon>
        <taxon>Xylonomycetes</taxon>
        <taxon>Xylonales</taxon>
        <taxon>Xylonaceae</taxon>
        <taxon>Xylona</taxon>
    </lineage>
</organism>
<keyword evidence="4" id="KW-1185">Reference proteome</keyword>
<dbReference type="OMA" id="LQAPYNW"/>
<protein>
    <recommendedName>
        <fullName evidence="2">Methyltransferase domain-containing protein</fullName>
    </recommendedName>
</protein>
<dbReference type="InterPro" id="IPR025714">
    <property type="entry name" value="Methyltranfer_dom"/>
</dbReference>
<dbReference type="OrthoDB" id="10258156at2759"/>
<feature type="region of interest" description="Disordered" evidence="1">
    <location>
        <begin position="133"/>
        <end position="152"/>
    </location>
</feature>
<feature type="compositionally biased region" description="Polar residues" evidence="1">
    <location>
        <begin position="280"/>
        <end position="295"/>
    </location>
</feature>
<feature type="compositionally biased region" description="Basic and acidic residues" evidence="1">
    <location>
        <begin position="247"/>
        <end position="268"/>
    </location>
</feature>
<feature type="domain" description="Methyltransferase" evidence="2">
    <location>
        <begin position="161"/>
        <end position="411"/>
    </location>
</feature>
<dbReference type="PANTHER" id="PTHR12496">
    <property type="entry name" value="CGI-41 METHYLTRANSFERASE"/>
    <property type="match status" value="1"/>
</dbReference>
<name>A0A165A9Q4_XYLHT</name>
<gene>
    <name evidence="3" type="ORF">L228DRAFT_262831</name>
</gene>
<dbReference type="Pfam" id="PF13679">
    <property type="entry name" value="Methyltransf_32"/>
    <property type="match status" value="1"/>
</dbReference>
<dbReference type="STRING" id="1328760.A0A165A9Q4"/>
<dbReference type="RefSeq" id="XP_018185694.1">
    <property type="nucleotide sequence ID" value="XM_018334447.1"/>
</dbReference>
<dbReference type="AlphaFoldDB" id="A0A165A9Q4"/>
<evidence type="ECO:0000259" key="2">
    <source>
        <dbReference type="Pfam" id="PF13679"/>
    </source>
</evidence>
<dbReference type="InParanoid" id="A0A165A9Q4"/>
<dbReference type="Proteomes" id="UP000076632">
    <property type="component" value="Unassembled WGS sequence"/>
</dbReference>
<evidence type="ECO:0000256" key="1">
    <source>
        <dbReference type="SAM" id="MobiDB-lite"/>
    </source>
</evidence>
<sequence>MAPSAPLPLPPEFKDADSYVESLLQFSTSCELFQTLCGGVHILDFFTREPSLYSTVLPESWRSWLEERDIHDILDFLMHEDLQKFAPLYKEAEQPWQTKEKAIPWRGGPLPPSSLVEYAKNIRKHCLAREFKPRPSRHCGPPNGAKQPPMPRSIAIGMKPKKIHEVENFARYVDNLMDEIKEGGGRELTHLVDFGSGQNYLGRALASQPYNRHIIAIESKQLNIDGARDYDRVAKIVKKEKIMRDKKQFRKEKAARKFQEKGPQSKEEPELEVSDAQIESAANSAQSQDSISASEPASLPPIKDDGFGMPIRVYNPKKVSEEGQGTIQYVEHMIQDGNLSPVLRKIEEEEQNQRPEASDATSQVSAAPKNLMVISLHSCGNLLHHGIRSLLLNPTVSAVALIGCCYNLVTERLGPPTYKLPTLRAAHPRLEKTSTAFDPHGFPMSDRLATYPLPGHEDGEAESSTGIRFNITARMMAVQAPQNWTKEESESFFTRHFFRALLQRIFLDRGIINPAAQSQNTASELGSGAGAGTPGGTEPIIIGSLRKACYTSFTAYVRGAVSKIAQQDSTSRSTLICDSIAAMTDAEIEDYETRYYHRRKELSVIWSLMAFSAGVVEAVIVVDRWLFLKEQPNIQLAWVESVFDYMLSPRNLVVVGVKREEDNLV</sequence>
<accession>A0A165A9Q4</accession>
<reference evidence="3 4" key="1">
    <citation type="journal article" date="2016" name="Fungal Biol.">
        <title>The genome of Xylona heveae provides a window into fungal endophytism.</title>
        <authorList>
            <person name="Gazis R."/>
            <person name="Kuo A."/>
            <person name="Riley R."/>
            <person name="LaButti K."/>
            <person name="Lipzen A."/>
            <person name="Lin J."/>
            <person name="Amirebrahimi M."/>
            <person name="Hesse C.N."/>
            <person name="Spatafora J.W."/>
            <person name="Henrissat B."/>
            <person name="Hainaut M."/>
            <person name="Grigoriev I.V."/>
            <person name="Hibbett D.S."/>
        </authorList>
    </citation>
    <scope>NUCLEOTIDE SEQUENCE [LARGE SCALE GENOMIC DNA]</scope>
    <source>
        <strain evidence="3 4">TC161</strain>
    </source>
</reference>
<dbReference type="InterPro" id="IPR052220">
    <property type="entry name" value="METTL25"/>
</dbReference>
<dbReference type="EMBL" id="KV407463">
    <property type="protein sequence ID" value="KZF20139.1"/>
    <property type="molecule type" value="Genomic_DNA"/>
</dbReference>